<dbReference type="Gene3D" id="1.25.40.20">
    <property type="entry name" value="Ankyrin repeat-containing domain"/>
    <property type="match status" value="1"/>
</dbReference>
<dbReference type="Pfam" id="PF12796">
    <property type="entry name" value="Ank_2"/>
    <property type="match status" value="1"/>
</dbReference>
<keyword evidence="3" id="KW-1185">Reference proteome</keyword>
<dbReference type="OrthoDB" id="426293at2759"/>
<dbReference type="Proteomes" id="UP000272942">
    <property type="component" value="Unassembled WGS sequence"/>
</dbReference>
<dbReference type="SUPFAM" id="SSF48403">
    <property type="entry name" value="Ankyrin repeat"/>
    <property type="match status" value="1"/>
</dbReference>
<dbReference type="PROSITE" id="PS50088">
    <property type="entry name" value="ANK_REPEAT"/>
    <property type="match status" value="1"/>
</dbReference>
<evidence type="ECO:0000313" key="3">
    <source>
        <dbReference type="Proteomes" id="UP000272942"/>
    </source>
</evidence>
<dbReference type="InterPro" id="IPR036770">
    <property type="entry name" value="Ankyrin_rpt-contain_sf"/>
</dbReference>
<dbReference type="AlphaFoldDB" id="A0A183A7D0"/>
<organism evidence="4">
    <name type="scientific">Echinostoma caproni</name>
    <dbReference type="NCBI Taxonomy" id="27848"/>
    <lineage>
        <taxon>Eukaryota</taxon>
        <taxon>Metazoa</taxon>
        <taxon>Spiralia</taxon>
        <taxon>Lophotrochozoa</taxon>
        <taxon>Platyhelminthes</taxon>
        <taxon>Trematoda</taxon>
        <taxon>Digenea</taxon>
        <taxon>Plagiorchiida</taxon>
        <taxon>Echinostomata</taxon>
        <taxon>Echinostomatoidea</taxon>
        <taxon>Echinostomatidae</taxon>
        <taxon>Echinostoma</taxon>
    </lineage>
</organism>
<proteinExistence type="predicted"/>
<dbReference type="InterPro" id="IPR002110">
    <property type="entry name" value="Ankyrin_rpt"/>
</dbReference>
<feature type="repeat" description="ANK" evidence="1">
    <location>
        <begin position="117"/>
        <end position="150"/>
    </location>
</feature>
<dbReference type="WBParaSite" id="ECPE_0000286801-mRNA-1">
    <property type="protein sequence ID" value="ECPE_0000286801-mRNA-1"/>
    <property type="gene ID" value="ECPE_0000286801"/>
</dbReference>
<keyword evidence="1" id="KW-0040">ANK repeat</keyword>
<dbReference type="PROSITE" id="PS50297">
    <property type="entry name" value="ANK_REP_REGION"/>
    <property type="match status" value="1"/>
</dbReference>
<reference evidence="4" key="1">
    <citation type="submission" date="2016-06" db="UniProtKB">
        <authorList>
            <consortium name="WormBaseParasite"/>
        </authorList>
    </citation>
    <scope>IDENTIFICATION</scope>
</reference>
<dbReference type="EMBL" id="UZAN01039909">
    <property type="protein sequence ID" value="VDP67658.1"/>
    <property type="molecule type" value="Genomic_DNA"/>
</dbReference>
<sequence>MISGSGGYKRGLFSSNPGGKSSAAQNATGDSATIEGKRIVAAKIASSVVGGGGAPIRVINAFLQVRDYQGLDRYLSKHKIPTDILTSSLQKAAMASDIEAVDIFAKHGANVNFVDQFGTTLLHFAMRGGGDEQVIKSLVAHGLDYSTWRMDGMPLLHWACSMGLLQLVQ</sequence>
<accession>A0A183A7D0</accession>
<evidence type="ECO:0000256" key="1">
    <source>
        <dbReference type="PROSITE-ProRule" id="PRU00023"/>
    </source>
</evidence>
<gene>
    <name evidence="2" type="ORF">ECPE_LOCUS2865</name>
</gene>
<reference evidence="2 3" key="2">
    <citation type="submission" date="2018-11" db="EMBL/GenBank/DDBJ databases">
        <authorList>
            <consortium name="Pathogen Informatics"/>
        </authorList>
    </citation>
    <scope>NUCLEOTIDE SEQUENCE [LARGE SCALE GENOMIC DNA]</scope>
    <source>
        <strain evidence="2 3">Egypt</strain>
    </source>
</reference>
<evidence type="ECO:0000313" key="4">
    <source>
        <dbReference type="WBParaSite" id="ECPE_0000286801-mRNA-1"/>
    </source>
</evidence>
<protein>
    <submittedName>
        <fullName evidence="4">ANK_REP_REGION domain-containing protein</fullName>
    </submittedName>
</protein>
<evidence type="ECO:0000313" key="2">
    <source>
        <dbReference type="EMBL" id="VDP67658.1"/>
    </source>
</evidence>
<name>A0A183A7D0_9TREM</name>